<evidence type="ECO:0000313" key="1">
    <source>
        <dbReference type="EMBL" id="CAL1698686.1"/>
    </source>
</evidence>
<sequence length="99" mass="11411">MQPGPIPVLKSVRRAFKFRSLAQERRHLPLGSLPSLEHTRPRFLELCMTLIRTPIRILFRDLLSGLEETEGMPRMIQLGELISGIGSFWILSHCTVRLF</sequence>
<keyword evidence="2" id="KW-1185">Reference proteome</keyword>
<protein>
    <submittedName>
        <fullName evidence="1">Uncharacterized protein</fullName>
    </submittedName>
</protein>
<proteinExistence type="predicted"/>
<organism evidence="1 2">
    <name type="scientific">Somion occarium</name>
    <dbReference type="NCBI Taxonomy" id="3059160"/>
    <lineage>
        <taxon>Eukaryota</taxon>
        <taxon>Fungi</taxon>
        <taxon>Dikarya</taxon>
        <taxon>Basidiomycota</taxon>
        <taxon>Agaricomycotina</taxon>
        <taxon>Agaricomycetes</taxon>
        <taxon>Polyporales</taxon>
        <taxon>Cerrenaceae</taxon>
        <taxon>Somion</taxon>
    </lineage>
</organism>
<name>A0ABP1CSL8_9APHY</name>
<evidence type="ECO:0000313" key="2">
    <source>
        <dbReference type="Proteomes" id="UP001497453"/>
    </source>
</evidence>
<dbReference type="Proteomes" id="UP001497453">
    <property type="component" value="Chromosome 10"/>
</dbReference>
<gene>
    <name evidence="1" type="ORF">GFSPODELE1_LOCUS2271</name>
</gene>
<accession>A0ABP1CSL8</accession>
<reference evidence="2" key="1">
    <citation type="submission" date="2024-04" db="EMBL/GenBank/DDBJ databases">
        <authorList>
            <person name="Shaw F."/>
            <person name="Minotto A."/>
        </authorList>
    </citation>
    <scope>NUCLEOTIDE SEQUENCE [LARGE SCALE GENOMIC DNA]</scope>
</reference>
<dbReference type="EMBL" id="OZ037953">
    <property type="protein sequence ID" value="CAL1698686.1"/>
    <property type="molecule type" value="Genomic_DNA"/>
</dbReference>